<keyword evidence="2" id="KW-1185">Reference proteome</keyword>
<proteinExistence type="predicted"/>
<dbReference type="RefSeq" id="WP_109679602.1">
    <property type="nucleotide sequence ID" value="NZ_CP086615.1"/>
</dbReference>
<accession>A0A2U2MXY3</accession>
<evidence type="ECO:0000313" key="2">
    <source>
        <dbReference type="Proteomes" id="UP000245474"/>
    </source>
</evidence>
<dbReference type="EMBL" id="QFFI01000027">
    <property type="protein sequence ID" value="PWG61730.1"/>
    <property type="molecule type" value="Genomic_DNA"/>
</dbReference>
<protein>
    <submittedName>
        <fullName evidence="1">Uncharacterized protein</fullName>
    </submittedName>
</protein>
<sequence length="84" mass="9369">MKNRIDDLRDHLFESLERLKEADGESLEQELTRAKAISETAGKLIDSAKVEVQYLEVTGQIEGSRFLKGAPALNGERQPGITKQ</sequence>
<organism evidence="1 2">
    <name type="scientific">Sediminicurvatus halobius</name>
    <dbReference type="NCBI Taxonomy" id="2182432"/>
    <lineage>
        <taxon>Bacteria</taxon>
        <taxon>Pseudomonadati</taxon>
        <taxon>Pseudomonadota</taxon>
        <taxon>Gammaproteobacteria</taxon>
        <taxon>Chromatiales</taxon>
        <taxon>Ectothiorhodospiraceae</taxon>
        <taxon>Sediminicurvatus</taxon>
    </lineage>
</organism>
<dbReference type="AlphaFoldDB" id="A0A2U2MXY3"/>
<dbReference type="Proteomes" id="UP000245474">
    <property type="component" value="Unassembled WGS sequence"/>
</dbReference>
<name>A0A2U2MXY3_9GAMM</name>
<evidence type="ECO:0000313" key="1">
    <source>
        <dbReference type="EMBL" id="PWG61730.1"/>
    </source>
</evidence>
<reference evidence="1 2" key="1">
    <citation type="submission" date="2018-05" db="EMBL/GenBank/DDBJ databases">
        <title>Spiribacter halobius sp. nov., a moderately halophilic bacterium isolated from marine solar saltern.</title>
        <authorList>
            <person name="Zheng W.-S."/>
            <person name="Lu D.-C."/>
            <person name="Du Z.-J."/>
        </authorList>
    </citation>
    <scope>NUCLEOTIDE SEQUENCE [LARGE SCALE GENOMIC DNA]</scope>
    <source>
        <strain evidence="1 2">E85</strain>
    </source>
</reference>
<comment type="caution">
    <text evidence="1">The sequence shown here is derived from an EMBL/GenBank/DDBJ whole genome shotgun (WGS) entry which is preliminary data.</text>
</comment>
<dbReference type="OrthoDB" id="2231510at2"/>
<gene>
    <name evidence="1" type="ORF">DEM34_14785</name>
</gene>